<dbReference type="HAMAP" id="MF_01659">
    <property type="entry name" value="MenD"/>
    <property type="match status" value="1"/>
</dbReference>
<comment type="function">
    <text evidence="6">Catalyzes the thiamine diphosphate-dependent decarboxylation of 2-oxoglutarate and the subsequent addition of the resulting succinic semialdehyde-thiamine pyrophosphate anion to isochorismate to yield 2-succinyl-5-enolpyruvyl-6-hydroxy-3-cyclohexene-1-carboxylate (SEPHCHC).</text>
</comment>
<comment type="caution">
    <text evidence="8">The sequence shown here is derived from an EMBL/GenBank/DDBJ whole genome shotgun (WGS) entry which is preliminary data.</text>
</comment>
<dbReference type="Pfam" id="PF02776">
    <property type="entry name" value="TPP_enzyme_N"/>
    <property type="match status" value="1"/>
</dbReference>
<protein>
    <recommendedName>
        <fullName evidence="6">2-succinyl-5-enolpyruvyl-6-hydroxy-3-cyclohexene-1-carboxylate synthase</fullName>
        <shortName evidence="6">SEPHCHC synthase</shortName>
        <ecNumber evidence="6">2.2.1.9</ecNumber>
    </recommendedName>
    <alternativeName>
        <fullName evidence="6">Menaquinone biosynthesis protein MenD</fullName>
    </alternativeName>
</protein>
<comment type="subunit">
    <text evidence="6">Homodimer.</text>
</comment>
<dbReference type="OrthoDB" id="9791859at2"/>
<keyword evidence="3 6" id="KW-0460">Magnesium</keyword>
<dbReference type="Gene3D" id="3.40.50.1220">
    <property type="entry name" value="TPP-binding domain"/>
    <property type="match status" value="1"/>
</dbReference>
<dbReference type="PANTHER" id="PTHR42916">
    <property type="entry name" value="2-SUCCINYL-5-ENOLPYRUVYL-6-HYDROXY-3-CYCLOHEXENE-1-CARBOXYLATE SYNTHASE"/>
    <property type="match status" value="1"/>
</dbReference>
<dbReference type="SUPFAM" id="SSF52518">
    <property type="entry name" value="Thiamin diphosphate-binding fold (THDP-binding)"/>
    <property type="match status" value="2"/>
</dbReference>
<comment type="pathway">
    <text evidence="6">Quinol/quinone metabolism; 1,4-dihydroxy-2-naphthoate biosynthesis; 1,4-dihydroxy-2-naphthoate from chorismate: step 2/7.</text>
</comment>
<dbReference type="InterPro" id="IPR029061">
    <property type="entry name" value="THDP-binding"/>
</dbReference>
<feature type="domain" description="Thiamine pyrophosphate enzyme N-terminal TPP-binding" evidence="7">
    <location>
        <begin position="7"/>
        <end position="121"/>
    </location>
</feature>
<evidence type="ECO:0000256" key="3">
    <source>
        <dbReference type="ARBA" id="ARBA00022842"/>
    </source>
</evidence>
<gene>
    <name evidence="6" type="primary">menD</name>
    <name evidence="8" type="ORF">CLV29_2128</name>
</gene>
<name>A0A4R7JA73_9ACTN</name>
<dbReference type="NCBIfam" id="TIGR00173">
    <property type="entry name" value="menD"/>
    <property type="match status" value="1"/>
</dbReference>
<keyword evidence="9" id="KW-1185">Reference proteome</keyword>
<dbReference type="GO" id="GO:0009234">
    <property type="term" value="P:menaquinone biosynthetic process"/>
    <property type="evidence" value="ECO:0007669"/>
    <property type="project" value="UniProtKB-UniRule"/>
</dbReference>
<comment type="catalytic activity">
    <reaction evidence="6">
        <text>isochorismate + 2-oxoglutarate + H(+) = 5-enolpyruvoyl-6-hydroxy-2-succinyl-cyclohex-3-ene-1-carboxylate + CO2</text>
        <dbReference type="Rhea" id="RHEA:25593"/>
        <dbReference type="ChEBI" id="CHEBI:15378"/>
        <dbReference type="ChEBI" id="CHEBI:16526"/>
        <dbReference type="ChEBI" id="CHEBI:16810"/>
        <dbReference type="ChEBI" id="CHEBI:29780"/>
        <dbReference type="ChEBI" id="CHEBI:58818"/>
        <dbReference type="EC" id="2.2.1.9"/>
    </reaction>
</comment>
<dbReference type="UniPathway" id="UPA00079"/>
<dbReference type="GO" id="GO:0030145">
    <property type="term" value="F:manganese ion binding"/>
    <property type="evidence" value="ECO:0007669"/>
    <property type="project" value="UniProtKB-UniRule"/>
</dbReference>
<proteinExistence type="inferred from homology"/>
<organism evidence="8 9">
    <name type="scientific">Naumannella halotolerans</name>
    <dbReference type="NCBI Taxonomy" id="993414"/>
    <lineage>
        <taxon>Bacteria</taxon>
        <taxon>Bacillati</taxon>
        <taxon>Actinomycetota</taxon>
        <taxon>Actinomycetes</taxon>
        <taxon>Propionibacteriales</taxon>
        <taxon>Propionibacteriaceae</taxon>
        <taxon>Naumannella</taxon>
    </lineage>
</organism>
<dbReference type="InterPro" id="IPR012001">
    <property type="entry name" value="Thiamin_PyroP_enz_TPP-bd_dom"/>
</dbReference>
<dbReference type="PIRSF" id="PIRSF004983">
    <property type="entry name" value="MenD"/>
    <property type="match status" value="1"/>
</dbReference>
<evidence type="ECO:0000256" key="5">
    <source>
        <dbReference type="ARBA" id="ARBA00023211"/>
    </source>
</evidence>
<keyword evidence="1 6" id="KW-0808">Transferase</keyword>
<dbReference type="Gene3D" id="3.40.50.970">
    <property type="match status" value="2"/>
</dbReference>
<evidence type="ECO:0000259" key="7">
    <source>
        <dbReference type="Pfam" id="PF02776"/>
    </source>
</evidence>
<dbReference type="RefSeq" id="WP_133754830.1">
    <property type="nucleotide sequence ID" value="NZ_SOAW01000001.1"/>
</dbReference>
<evidence type="ECO:0000313" key="8">
    <source>
        <dbReference type="EMBL" id="TDT34462.1"/>
    </source>
</evidence>
<evidence type="ECO:0000313" key="9">
    <source>
        <dbReference type="Proteomes" id="UP000295371"/>
    </source>
</evidence>
<dbReference type="GO" id="GO:0070204">
    <property type="term" value="F:2-succinyl-5-enolpyruvyl-6-hydroxy-3-cyclohexene-1-carboxylic-acid synthase activity"/>
    <property type="evidence" value="ECO:0007669"/>
    <property type="project" value="UniProtKB-UniRule"/>
</dbReference>
<comment type="cofactor">
    <cofactor evidence="6">
        <name>Mg(2+)</name>
        <dbReference type="ChEBI" id="CHEBI:18420"/>
    </cofactor>
    <cofactor evidence="6">
        <name>Mn(2+)</name>
        <dbReference type="ChEBI" id="CHEBI:29035"/>
    </cofactor>
</comment>
<dbReference type="PANTHER" id="PTHR42916:SF1">
    <property type="entry name" value="PROTEIN PHYLLO, CHLOROPLASTIC"/>
    <property type="match status" value="1"/>
</dbReference>
<reference evidence="8 9" key="1">
    <citation type="submission" date="2019-03" db="EMBL/GenBank/DDBJ databases">
        <title>Genomic Encyclopedia of Archaeal and Bacterial Type Strains, Phase II (KMG-II): from individual species to whole genera.</title>
        <authorList>
            <person name="Goeker M."/>
        </authorList>
    </citation>
    <scope>NUCLEOTIDE SEQUENCE [LARGE SCALE GENOMIC DNA]</scope>
    <source>
        <strain evidence="8 9">DSM 24323</strain>
    </source>
</reference>
<dbReference type="InterPro" id="IPR004433">
    <property type="entry name" value="MenaQ_synth_MenD"/>
</dbReference>
<dbReference type="AlphaFoldDB" id="A0A4R7JA73"/>
<dbReference type="EC" id="2.2.1.9" evidence="6"/>
<keyword evidence="6" id="KW-0474">Menaquinone biosynthesis</keyword>
<accession>A0A4R7JA73</accession>
<dbReference type="UniPathway" id="UPA01057">
    <property type="reaction ID" value="UER00164"/>
</dbReference>
<keyword evidence="5 6" id="KW-0464">Manganese</keyword>
<dbReference type="Proteomes" id="UP000295371">
    <property type="component" value="Unassembled WGS sequence"/>
</dbReference>
<evidence type="ECO:0000256" key="4">
    <source>
        <dbReference type="ARBA" id="ARBA00023052"/>
    </source>
</evidence>
<evidence type="ECO:0000256" key="1">
    <source>
        <dbReference type="ARBA" id="ARBA00022679"/>
    </source>
</evidence>
<evidence type="ECO:0000256" key="6">
    <source>
        <dbReference type="HAMAP-Rule" id="MF_01659"/>
    </source>
</evidence>
<dbReference type="GO" id="GO:0000287">
    <property type="term" value="F:magnesium ion binding"/>
    <property type="evidence" value="ECO:0007669"/>
    <property type="project" value="UniProtKB-UniRule"/>
</dbReference>
<comment type="pathway">
    <text evidence="6">Quinol/quinone metabolism; menaquinone biosynthesis.</text>
</comment>
<dbReference type="GO" id="GO:0030976">
    <property type="term" value="F:thiamine pyrophosphate binding"/>
    <property type="evidence" value="ECO:0007669"/>
    <property type="project" value="UniProtKB-UniRule"/>
</dbReference>
<comment type="similarity">
    <text evidence="6">Belongs to the TPP enzyme family. MenD subfamily.</text>
</comment>
<comment type="cofactor">
    <cofactor evidence="6">
        <name>thiamine diphosphate</name>
        <dbReference type="ChEBI" id="CHEBI:58937"/>
    </cofactor>
    <text evidence="6">Binds 1 thiamine pyrophosphate per subunit.</text>
</comment>
<keyword evidence="4 6" id="KW-0786">Thiamine pyrophosphate</keyword>
<dbReference type="CDD" id="cd02009">
    <property type="entry name" value="TPP_SHCHC_synthase"/>
    <property type="match status" value="1"/>
</dbReference>
<evidence type="ECO:0000256" key="2">
    <source>
        <dbReference type="ARBA" id="ARBA00022723"/>
    </source>
</evidence>
<keyword evidence="2 6" id="KW-0479">Metal-binding</keyword>
<dbReference type="EMBL" id="SOAW01000001">
    <property type="protein sequence ID" value="TDT34462.1"/>
    <property type="molecule type" value="Genomic_DNA"/>
</dbReference>
<dbReference type="CDD" id="cd07037">
    <property type="entry name" value="TPP_PYR_MenD"/>
    <property type="match status" value="1"/>
</dbReference>
<sequence length="551" mass="57965">MATAIETAKIICAELINSGVRDFVLAPGSRNAPFGFAAFAAEQRGEIRLHVRIDERSAGFTALGLSVGTDSPVVVITTSGTAVANLHPAVLEAAHAGRPLIVISADRPATLIGSGANQTTVQQGIFGAALRGIWQLADADDQPEHWRSAVRRAVVAATGVRDRSPGPVQLNVALRPPLVPGAADHDPVDAGRFEGQSLPPPVPAAVDVAARSVVVAGDASAPTGRQAVELAQATGLPLLAEPSSNARRGPAIGTYRLLLPGFAPEIEQVICFGHPTLSRPVQQLLARTDLELIMVTETAQWIDPGLAVDRVVDAVQPRGQGDPQWLARWQGADRELRRRITAEESAAGTELGGARTASIFWSVLAGLAEEQLVVLGSSQLIRDVDLAPVGPHAPRVHANRGLAGIDGTVSTAVGLALGAGHAVHALLGDLTFLHDLNGLLIGPEEPRPEVRFVVVNDDGGAIFGTLEQGAVEHADAFERIFGAPHGSGLAQLVEGYRARYRRVDTATDLAAELRRPVHGIEVLEVVVDRSERRAEQQRLQDLGAQITLSAN</sequence>